<dbReference type="InterPro" id="IPR029058">
    <property type="entry name" value="AB_hydrolase_fold"/>
</dbReference>
<dbReference type="GO" id="GO:0016787">
    <property type="term" value="F:hydrolase activity"/>
    <property type="evidence" value="ECO:0007669"/>
    <property type="project" value="UniProtKB-KW"/>
</dbReference>
<name>A0AA46C9L6_9XANT</name>
<dbReference type="SUPFAM" id="SSF53474">
    <property type="entry name" value="alpha/beta-Hydrolases"/>
    <property type="match status" value="1"/>
</dbReference>
<dbReference type="Proteomes" id="UP000254168">
    <property type="component" value="Unassembled WGS sequence"/>
</dbReference>
<keyword evidence="2 3" id="KW-0378">Hydrolase</keyword>
<evidence type="ECO:0000256" key="3">
    <source>
        <dbReference type="RuleBase" id="RU361235"/>
    </source>
</evidence>
<dbReference type="EMBL" id="UIHB01000004">
    <property type="protein sequence ID" value="SUZ28729.1"/>
    <property type="molecule type" value="Genomic_DNA"/>
</dbReference>
<dbReference type="InterPro" id="IPR002018">
    <property type="entry name" value="CarbesteraseB"/>
</dbReference>
<dbReference type="EC" id="3.1.1.-" evidence="3"/>
<feature type="signal peptide" evidence="3">
    <location>
        <begin position="1"/>
        <end position="20"/>
    </location>
</feature>
<sequence>MRLSAWLLATACAASAGAHAAAASTPATPATPPQVRTDHGVVRGQWQDDGSAVFRAIPFAAPPLGTLRWQPPQPAAAWSEVRDATQAATPCVQPALGWNNAMARRGSEDCLYVEVQTPTLQPAKPLPVFVWIHGGANVAGGADGHLPTNLVAQGVLVVTLQYRLGALGFLSLPELRDGDNQAAGNYALLDQIAALQWVRDNIAQFGGDPARVTIAGQSAGGQDVGLLMLSPLARGLFSAAIEQSGTAGFGLPARSLEDNRALGVEIARRAGIEDAATRLAQLRALPVEQLIKAGQGVDVPALDDDGYIWLQAVVDGRVLPRAPAALLAEGAQAKVPLLIGYVAQELEYGGKQGAQARLRRDYPAQADAVLQAQRTHAAQRAARQGDAAMQLSTDLTFRCPAVTVAQHQAALGVPVWHYVFDTAAPGGQVTHSAELPFLFKDLPIGQPPVSLQRYWAAFVQRGNPNATGLPAWPGFAPGHAALQFDASGVHPLKDARPDVCAGVDLP</sequence>
<keyword evidence="3" id="KW-0732">Signal</keyword>
<proteinExistence type="inferred from homology"/>
<dbReference type="Pfam" id="PF00135">
    <property type="entry name" value="COesterase"/>
    <property type="match status" value="1"/>
</dbReference>
<comment type="similarity">
    <text evidence="1 3">Belongs to the type-B carboxylesterase/lipase family.</text>
</comment>
<gene>
    <name evidence="5" type="ORF">CPBF424_25530</name>
</gene>
<dbReference type="InterPro" id="IPR050309">
    <property type="entry name" value="Type-B_Carboxylest/Lipase"/>
</dbReference>
<keyword evidence="6" id="KW-1185">Reference proteome</keyword>
<dbReference type="AlphaFoldDB" id="A0AA46C9L6"/>
<accession>A0AA46C9L6</accession>
<evidence type="ECO:0000313" key="5">
    <source>
        <dbReference type="EMBL" id="SUZ28729.1"/>
    </source>
</evidence>
<dbReference type="RefSeq" id="WP_115677282.1">
    <property type="nucleotide sequence ID" value="NZ_LR994544.1"/>
</dbReference>
<evidence type="ECO:0000259" key="4">
    <source>
        <dbReference type="Pfam" id="PF00135"/>
    </source>
</evidence>
<evidence type="ECO:0000313" key="6">
    <source>
        <dbReference type="Proteomes" id="UP000254168"/>
    </source>
</evidence>
<comment type="caution">
    <text evidence="5">The sequence shown here is derived from an EMBL/GenBank/DDBJ whole genome shotgun (WGS) entry which is preliminary data.</text>
</comment>
<dbReference type="Gene3D" id="3.40.50.1820">
    <property type="entry name" value="alpha/beta hydrolase"/>
    <property type="match status" value="1"/>
</dbReference>
<protein>
    <recommendedName>
        <fullName evidence="3">Carboxylic ester hydrolase</fullName>
        <ecNumber evidence="3">3.1.1.-</ecNumber>
    </recommendedName>
</protein>
<dbReference type="PANTHER" id="PTHR11559">
    <property type="entry name" value="CARBOXYLESTERASE"/>
    <property type="match status" value="1"/>
</dbReference>
<feature type="chain" id="PRO_5041487257" description="Carboxylic ester hydrolase" evidence="3">
    <location>
        <begin position="21"/>
        <end position="506"/>
    </location>
</feature>
<organism evidence="5 6">
    <name type="scientific">Xanthomonas euroxanthea</name>
    <dbReference type="NCBI Taxonomy" id="2259622"/>
    <lineage>
        <taxon>Bacteria</taxon>
        <taxon>Pseudomonadati</taxon>
        <taxon>Pseudomonadota</taxon>
        <taxon>Gammaproteobacteria</taxon>
        <taxon>Lysobacterales</taxon>
        <taxon>Lysobacteraceae</taxon>
        <taxon>Xanthomonas</taxon>
    </lineage>
</organism>
<evidence type="ECO:0000256" key="1">
    <source>
        <dbReference type="ARBA" id="ARBA00005964"/>
    </source>
</evidence>
<evidence type="ECO:0000256" key="2">
    <source>
        <dbReference type="ARBA" id="ARBA00022801"/>
    </source>
</evidence>
<dbReference type="PROSITE" id="PS00122">
    <property type="entry name" value="CARBOXYLESTERASE_B_1"/>
    <property type="match status" value="1"/>
</dbReference>
<feature type="domain" description="Carboxylesterase type B" evidence="4">
    <location>
        <begin position="32"/>
        <end position="476"/>
    </location>
</feature>
<dbReference type="InterPro" id="IPR019826">
    <property type="entry name" value="Carboxylesterase_B_AS"/>
</dbReference>
<reference evidence="5 6" key="1">
    <citation type="submission" date="2018-06" db="EMBL/GenBank/DDBJ databases">
        <authorList>
            <person name="Pothier F. J."/>
        </authorList>
    </citation>
    <scope>NUCLEOTIDE SEQUENCE [LARGE SCALE GENOMIC DNA]</scope>
    <source>
        <strain evidence="5 6">CPBF 424</strain>
    </source>
</reference>